<organism evidence="9 10">
    <name type="scientific">Vibrio sinensis</name>
    <dbReference type="NCBI Taxonomy" id="2302434"/>
    <lineage>
        <taxon>Bacteria</taxon>
        <taxon>Pseudomonadati</taxon>
        <taxon>Pseudomonadota</taxon>
        <taxon>Gammaproteobacteria</taxon>
        <taxon>Vibrionales</taxon>
        <taxon>Vibrionaceae</taxon>
        <taxon>Vibrio</taxon>
    </lineage>
</organism>
<dbReference type="OrthoDB" id="9806984at2"/>
<feature type="domain" description="Mce/MlaD" evidence="8">
    <location>
        <begin position="158"/>
        <end position="218"/>
    </location>
</feature>
<dbReference type="InterPro" id="IPR003399">
    <property type="entry name" value="Mce/MlaD"/>
</dbReference>
<evidence type="ECO:0000256" key="3">
    <source>
        <dbReference type="ARBA" id="ARBA00022519"/>
    </source>
</evidence>
<accession>A0A3A6R957</accession>
<dbReference type="PANTHER" id="PTHR30462">
    <property type="entry name" value="INTERMEMBRANE TRANSPORT PROTEIN PQIB-RELATED"/>
    <property type="match status" value="1"/>
</dbReference>
<evidence type="ECO:0000259" key="8">
    <source>
        <dbReference type="Pfam" id="PF02470"/>
    </source>
</evidence>
<dbReference type="Proteomes" id="UP000273252">
    <property type="component" value="Unassembled WGS sequence"/>
</dbReference>
<evidence type="ECO:0000313" key="9">
    <source>
        <dbReference type="EMBL" id="RJX73612.1"/>
    </source>
</evidence>
<keyword evidence="6 7" id="KW-0472">Membrane</keyword>
<keyword evidence="5 7" id="KW-1133">Transmembrane helix</keyword>
<keyword evidence="2" id="KW-1003">Cell membrane</keyword>
<gene>
    <name evidence="9" type="ORF">DZ860_05100</name>
</gene>
<evidence type="ECO:0000256" key="1">
    <source>
        <dbReference type="ARBA" id="ARBA00004533"/>
    </source>
</evidence>
<dbReference type="PANTHER" id="PTHR30462:SF2">
    <property type="entry name" value="INTERMEMBRANE TRANSPORT PROTEIN PQIB"/>
    <property type="match status" value="1"/>
</dbReference>
<feature type="transmembrane region" description="Helical" evidence="7">
    <location>
        <begin position="20"/>
        <end position="39"/>
    </location>
</feature>
<evidence type="ECO:0000256" key="4">
    <source>
        <dbReference type="ARBA" id="ARBA00022692"/>
    </source>
</evidence>
<sequence length="549" mass="61891">MSDENKVTAQLTQQKQISAIWIIPLIALAMGAWMLFQYMTSTGPEITLKMPTAEGVEVGKTEIKSLNVKVGVVTDVKLSENYDHIIVKARMNKDAERMLRDDTLFWVVKPRIGKEGVSGLETLLSGAYIELQPGKSKTEKTRFEVLDIPPVAPPDAKGLRVVLTHRSAGKLSVGDPVIYKGFTVGRVEKTSFDVEKRRALYQLFVFEPYDSLIRSKTNFWLTSGVDLQLSTEGFNLQFGSLESMITGGVTFGDIGESDHARPITEQMKRFRLYNNAKQVREGMYDNYLEFVMLFDESVRGLKAKAPVEYRGLRIGTVMRVPMRMPTPTANFSATQIPVLVRIELGRVYDDFESTSLEPLHKKLELEFTRGMRATLKTGNLLTGALYIDTDFYPDATPMVTKKFEQYDVFPTRQGGFAEVQKQVTDLLRKLNKLPVEDTIASLNQTLQTSERTLAAAERVANSIDQLMQHEDTKMIPTDIRQSLQQIQNTLTGYGPNSTMYQDMSQTLQQLEQVMAEFQPVLRQLNQKPNSLIFGDDNANDPIPVKGEQQ</sequence>
<dbReference type="RefSeq" id="WP_120029852.1">
    <property type="nucleotide sequence ID" value="NZ_QVMU01000003.1"/>
</dbReference>
<comment type="caution">
    <text evidence="9">The sequence shown here is derived from an EMBL/GenBank/DDBJ whole genome shotgun (WGS) entry which is preliminary data.</text>
</comment>
<dbReference type="AlphaFoldDB" id="A0A3A6R957"/>
<evidence type="ECO:0000256" key="6">
    <source>
        <dbReference type="ARBA" id="ARBA00023136"/>
    </source>
</evidence>
<reference evidence="9 10" key="1">
    <citation type="submission" date="2018-08" db="EMBL/GenBank/DDBJ databases">
        <title>Vibrio isolated from the Eastern China Marginal Seas.</title>
        <authorList>
            <person name="Li Y."/>
        </authorList>
    </citation>
    <scope>NUCLEOTIDE SEQUENCE [LARGE SCALE GENOMIC DNA]</scope>
    <source>
        <strain evidence="9 10">BEI233</strain>
    </source>
</reference>
<dbReference type="InterPro" id="IPR051800">
    <property type="entry name" value="PqiA-PqiB_transport"/>
</dbReference>
<keyword evidence="3" id="KW-0997">Cell inner membrane</keyword>
<proteinExistence type="predicted"/>
<dbReference type="Pfam" id="PF02470">
    <property type="entry name" value="MlaD"/>
    <property type="match status" value="3"/>
</dbReference>
<name>A0A3A6R957_9VIBR</name>
<feature type="domain" description="Mce/MlaD" evidence="8">
    <location>
        <begin position="43"/>
        <end position="134"/>
    </location>
</feature>
<dbReference type="NCBIfam" id="NF008070">
    <property type="entry name" value="PRK10807.1"/>
    <property type="match status" value="1"/>
</dbReference>
<dbReference type="GO" id="GO:0005886">
    <property type="term" value="C:plasma membrane"/>
    <property type="evidence" value="ECO:0007669"/>
    <property type="project" value="UniProtKB-SubCell"/>
</dbReference>
<keyword evidence="4 7" id="KW-0812">Transmembrane</keyword>
<feature type="domain" description="Mce/MlaD" evidence="8">
    <location>
        <begin position="288"/>
        <end position="390"/>
    </location>
</feature>
<dbReference type="EMBL" id="QVMU01000003">
    <property type="protein sequence ID" value="RJX73612.1"/>
    <property type="molecule type" value="Genomic_DNA"/>
</dbReference>
<evidence type="ECO:0000313" key="10">
    <source>
        <dbReference type="Proteomes" id="UP000273252"/>
    </source>
</evidence>
<protein>
    <submittedName>
        <fullName evidence="9">MCE family protein</fullName>
    </submittedName>
</protein>
<evidence type="ECO:0000256" key="7">
    <source>
        <dbReference type="SAM" id="Phobius"/>
    </source>
</evidence>
<keyword evidence="10" id="KW-1185">Reference proteome</keyword>
<evidence type="ECO:0000256" key="2">
    <source>
        <dbReference type="ARBA" id="ARBA00022475"/>
    </source>
</evidence>
<evidence type="ECO:0000256" key="5">
    <source>
        <dbReference type="ARBA" id="ARBA00022989"/>
    </source>
</evidence>
<comment type="subcellular location">
    <subcellularLocation>
        <location evidence="1">Cell inner membrane</location>
    </subcellularLocation>
</comment>